<dbReference type="PROSITE" id="PS50112">
    <property type="entry name" value="PAS"/>
    <property type="match status" value="1"/>
</dbReference>
<comment type="caution">
    <text evidence="2">The sequence shown here is derived from an EMBL/GenBank/DDBJ whole genome shotgun (WGS) entry which is preliminary data.</text>
</comment>
<reference evidence="2 3" key="2">
    <citation type="submission" date="2020-06" db="EMBL/GenBank/DDBJ databases">
        <title>Antribacter stalactiti gen. nov., sp. nov., a new member of the family Nacardiaceae isolated from a cave.</title>
        <authorList>
            <person name="Kim I.S."/>
        </authorList>
    </citation>
    <scope>NUCLEOTIDE SEQUENCE [LARGE SCALE GENOMIC DNA]</scope>
    <source>
        <strain evidence="2 3">YC2-7</strain>
    </source>
</reference>
<gene>
    <name evidence="2" type="ORF">FGL95_08075</name>
</gene>
<dbReference type="Pfam" id="PF00989">
    <property type="entry name" value="PAS"/>
    <property type="match status" value="1"/>
</dbReference>
<proteinExistence type="predicted"/>
<sequence length="129" mass="13601">MGYLEALPATVLLERLPVPVLAVHVDGTLLYANGAFEQLVGCDRSELVGKPIGGLFVGSDAETSPFGLLRASVGEIVQLQHSVDGTIIRALVGESAFIRDDDPVVMVSFLDVTEELWNHGGLPGPAHPA</sequence>
<evidence type="ECO:0000313" key="3">
    <source>
        <dbReference type="Proteomes" id="UP000535543"/>
    </source>
</evidence>
<dbReference type="InterPro" id="IPR000014">
    <property type="entry name" value="PAS"/>
</dbReference>
<dbReference type="CDD" id="cd00130">
    <property type="entry name" value="PAS"/>
    <property type="match status" value="1"/>
</dbReference>
<dbReference type="InterPro" id="IPR035965">
    <property type="entry name" value="PAS-like_dom_sf"/>
</dbReference>
<dbReference type="SUPFAM" id="SSF55785">
    <property type="entry name" value="PYP-like sensor domain (PAS domain)"/>
    <property type="match status" value="1"/>
</dbReference>
<dbReference type="Proteomes" id="UP000535543">
    <property type="component" value="Unassembled WGS sequence"/>
</dbReference>
<protein>
    <submittedName>
        <fullName evidence="2">PAS domain S-box protein</fullName>
    </submittedName>
</protein>
<name>A0A848K9G6_9NOCA</name>
<organism evidence="2 3">
    <name type="scientific">Antrihabitans stalactiti</name>
    <dbReference type="NCBI Taxonomy" id="2584121"/>
    <lineage>
        <taxon>Bacteria</taxon>
        <taxon>Bacillati</taxon>
        <taxon>Actinomycetota</taxon>
        <taxon>Actinomycetes</taxon>
        <taxon>Mycobacteriales</taxon>
        <taxon>Nocardiaceae</taxon>
        <taxon>Antrihabitans</taxon>
    </lineage>
</organism>
<evidence type="ECO:0000313" key="2">
    <source>
        <dbReference type="EMBL" id="NMN94989.1"/>
    </source>
</evidence>
<dbReference type="NCBIfam" id="TIGR00229">
    <property type="entry name" value="sensory_box"/>
    <property type="match status" value="1"/>
</dbReference>
<dbReference type="InterPro" id="IPR013767">
    <property type="entry name" value="PAS_fold"/>
</dbReference>
<dbReference type="SMART" id="SM00091">
    <property type="entry name" value="PAS"/>
    <property type="match status" value="1"/>
</dbReference>
<dbReference type="GO" id="GO:0006355">
    <property type="term" value="P:regulation of DNA-templated transcription"/>
    <property type="evidence" value="ECO:0007669"/>
    <property type="project" value="InterPro"/>
</dbReference>
<evidence type="ECO:0000259" key="1">
    <source>
        <dbReference type="PROSITE" id="PS50112"/>
    </source>
</evidence>
<dbReference type="AlphaFoldDB" id="A0A848K9G6"/>
<dbReference type="EMBL" id="VCQU01000002">
    <property type="protein sequence ID" value="NMN94989.1"/>
    <property type="molecule type" value="Genomic_DNA"/>
</dbReference>
<dbReference type="Gene3D" id="3.30.450.20">
    <property type="entry name" value="PAS domain"/>
    <property type="match status" value="1"/>
</dbReference>
<feature type="domain" description="PAS" evidence="1">
    <location>
        <begin position="12"/>
        <end position="50"/>
    </location>
</feature>
<keyword evidence="3" id="KW-1185">Reference proteome</keyword>
<accession>A0A848K9G6</accession>
<reference evidence="2 3" key="1">
    <citation type="submission" date="2019-05" db="EMBL/GenBank/DDBJ databases">
        <authorList>
            <person name="Lee S.D."/>
        </authorList>
    </citation>
    <scope>NUCLEOTIDE SEQUENCE [LARGE SCALE GENOMIC DNA]</scope>
    <source>
        <strain evidence="2 3">YC2-7</strain>
    </source>
</reference>